<gene>
    <name evidence="2" type="ORF">DCAR_005765</name>
</gene>
<evidence type="ECO:0000313" key="2">
    <source>
        <dbReference type="EMBL" id="KZN04928.1"/>
    </source>
</evidence>
<dbReference type="AlphaFoldDB" id="A0A169WQC6"/>
<organism evidence="2">
    <name type="scientific">Daucus carota subsp. sativus</name>
    <name type="common">Carrot</name>
    <dbReference type="NCBI Taxonomy" id="79200"/>
    <lineage>
        <taxon>Eukaryota</taxon>
        <taxon>Viridiplantae</taxon>
        <taxon>Streptophyta</taxon>
        <taxon>Embryophyta</taxon>
        <taxon>Tracheophyta</taxon>
        <taxon>Spermatophyta</taxon>
        <taxon>Magnoliopsida</taxon>
        <taxon>eudicotyledons</taxon>
        <taxon>Gunneridae</taxon>
        <taxon>Pentapetalae</taxon>
        <taxon>asterids</taxon>
        <taxon>campanulids</taxon>
        <taxon>Apiales</taxon>
        <taxon>Apiaceae</taxon>
        <taxon>Apioideae</taxon>
        <taxon>Scandiceae</taxon>
        <taxon>Daucinae</taxon>
        <taxon>Daucus</taxon>
        <taxon>Daucus sect. Daucus</taxon>
    </lineage>
</organism>
<dbReference type="Gene3D" id="3.40.50.620">
    <property type="entry name" value="HUPs"/>
    <property type="match status" value="1"/>
</dbReference>
<dbReference type="OMA" id="NAHIMIV"/>
<dbReference type="Pfam" id="PF00582">
    <property type="entry name" value="Usp"/>
    <property type="match status" value="1"/>
</dbReference>
<dbReference type="EMBL" id="LNRQ01000002">
    <property type="protein sequence ID" value="KZN04928.1"/>
    <property type="molecule type" value="Genomic_DNA"/>
</dbReference>
<dbReference type="Gramene" id="KZN04928">
    <property type="protein sequence ID" value="KZN04928"/>
    <property type="gene ID" value="DCAR_005765"/>
</dbReference>
<feature type="domain" description="UspA" evidence="1">
    <location>
        <begin position="46"/>
        <end position="112"/>
    </location>
</feature>
<comment type="caution">
    <text evidence="2">The sequence shown here is derived from an EMBL/GenBank/DDBJ whole genome shotgun (WGS) entry which is preliminary data.</text>
</comment>
<dbReference type="PRINTS" id="PR01438">
    <property type="entry name" value="UNVRSLSTRESS"/>
</dbReference>
<dbReference type="InterPro" id="IPR006016">
    <property type="entry name" value="UspA"/>
</dbReference>
<dbReference type="CDD" id="cd23659">
    <property type="entry name" value="USP_At3g01520-like"/>
    <property type="match status" value="1"/>
</dbReference>
<dbReference type="InterPro" id="IPR014729">
    <property type="entry name" value="Rossmann-like_a/b/a_fold"/>
</dbReference>
<accession>A0A169WQC6</accession>
<dbReference type="SUPFAM" id="SSF52402">
    <property type="entry name" value="Adenine nucleotide alpha hydrolases-like"/>
    <property type="match status" value="1"/>
</dbReference>
<proteinExistence type="predicted"/>
<dbReference type="PANTHER" id="PTHR31964:SF126">
    <property type="entry name" value="ADENINE NUCLEOTIDE ALPHA HYDROLASES-LIKE SUPERFAMILY PROTEIN"/>
    <property type="match status" value="1"/>
</dbReference>
<name>A0A169WQC6_DAUCS</name>
<evidence type="ECO:0000259" key="1">
    <source>
        <dbReference type="Pfam" id="PF00582"/>
    </source>
</evidence>
<dbReference type="STRING" id="79200.A0A169WQC6"/>
<sequence length="122" mass="13613">MCQSSTCLFFHRCHRVPVFWRCGSHGKYGKDLAMSVMRRAQSICSKFNSNIKVETKAGSGDAKEVICATVKKLEADMLVIGSHNYGFLKRTLVGSVSNYCSKHVKCPTVVVKQPKNEKLVEI</sequence>
<dbReference type="InterPro" id="IPR006015">
    <property type="entry name" value="Universal_stress_UspA"/>
</dbReference>
<reference evidence="2" key="1">
    <citation type="journal article" date="2016" name="Nat. Genet.">
        <title>A high-quality carrot genome assembly provides new insights into carotenoid accumulation and asterid genome evolution.</title>
        <authorList>
            <person name="Iorizzo M."/>
            <person name="Ellison S."/>
            <person name="Senalik D."/>
            <person name="Zeng P."/>
            <person name="Satapoomin P."/>
            <person name="Huang J."/>
            <person name="Bowman M."/>
            <person name="Iovene M."/>
            <person name="Sanseverino W."/>
            <person name="Cavagnaro P."/>
            <person name="Yildiz M."/>
            <person name="Macko-Podgorni A."/>
            <person name="Moranska E."/>
            <person name="Grzebelus E."/>
            <person name="Grzebelus D."/>
            <person name="Ashrafi H."/>
            <person name="Zheng Z."/>
            <person name="Cheng S."/>
            <person name="Spooner D."/>
            <person name="Van Deynze A."/>
            <person name="Simon P."/>
        </authorList>
    </citation>
    <scope>NUCLEOTIDE SEQUENCE [LARGE SCALE GENOMIC DNA]</scope>
    <source>
        <tissue evidence="2">Leaf</tissue>
    </source>
</reference>
<dbReference type="PANTHER" id="PTHR31964">
    <property type="entry name" value="ADENINE NUCLEOTIDE ALPHA HYDROLASES-LIKE SUPERFAMILY PROTEIN"/>
    <property type="match status" value="1"/>
</dbReference>
<protein>
    <recommendedName>
        <fullName evidence="1">UspA domain-containing protein</fullName>
    </recommendedName>
</protein>